<evidence type="ECO:0000259" key="1">
    <source>
        <dbReference type="Pfam" id="PF01048"/>
    </source>
</evidence>
<dbReference type="SUPFAM" id="SSF53167">
    <property type="entry name" value="Purine and uridine phosphorylases"/>
    <property type="match status" value="1"/>
</dbReference>
<dbReference type="Pfam" id="PF01048">
    <property type="entry name" value="PNP_UDP_1"/>
    <property type="match status" value="1"/>
</dbReference>
<dbReference type="Gene3D" id="3.40.50.1580">
    <property type="entry name" value="Nucleoside phosphorylase domain"/>
    <property type="match status" value="1"/>
</dbReference>
<accession>A0A8I1DGC0</accession>
<dbReference type="GO" id="GO:0005829">
    <property type="term" value="C:cytosol"/>
    <property type="evidence" value="ECO:0007669"/>
    <property type="project" value="TreeGrafter"/>
</dbReference>
<dbReference type="PROSITE" id="PS51257">
    <property type="entry name" value="PROKAR_LIPOPROTEIN"/>
    <property type="match status" value="1"/>
</dbReference>
<evidence type="ECO:0000313" key="3">
    <source>
        <dbReference type="Proteomes" id="UP000633619"/>
    </source>
</evidence>
<sequence>MKKFGPLQRVSPALIFVFSFMILLIAGCGTKPQQETSQSPRNPEKPVIIQGAMPIEAEKLANRLENVQTEKSGNFVFYKGTLNQYPVIVVKTGKGMENTAAATALAIEKYQPVAIINQGTSGGHDPGLHVFDIVLGKRVTHIGSFKTTDKEEGEGTDPSTWKPMDLMASEGSAGEDKNAEKIRYYEGDPELLKAALAVKNQYKNGKVVEGTIGSADLWNNEMDRIQWYHEKYGTSVEEMEGASAAQIADAYDVPFLGIRILSNNKTNAGKYNPDTAEACQEYVYHVVSKYISMLKNK</sequence>
<comment type="caution">
    <text evidence="2">The sequence shown here is derived from an EMBL/GenBank/DDBJ whole genome shotgun (WGS) entry which is preliminary data.</text>
</comment>
<dbReference type="GO" id="GO:0008782">
    <property type="term" value="F:adenosylhomocysteine nucleosidase activity"/>
    <property type="evidence" value="ECO:0007669"/>
    <property type="project" value="TreeGrafter"/>
</dbReference>
<dbReference type="GO" id="GO:0019284">
    <property type="term" value="P:L-methionine salvage from S-adenosylmethionine"/>
    <property type="evidence" value="ECO:0007669"/>
    <property type="project" value="TreeGrafter"/>
</dbReference>
<dbReference type="GO" id="GO:0008930">
    <property type="term" value="F:methylthioadenosine nucleosidase activity"/>
    <property type="evidence" value="ECO:0007669"/>
    <property type="project" value="TreeGrafter"/>
</dbReference>
<dbReference type="EMBL" id="JAECVW010000005">
    <property type="protein sequence ID" value="MBH8595696.1"/>
    <property type="molecule type" value="Genomic_DNA"/>
</dbReference>
<organism evidence="2 3">
    <name type="scientific">Thermoactinomyces intermedius</name>
    <dbReference type="NCBI Taxonomy" id="2024"/>
    <lineage>
        <taxon>Bacteria</taxon>
        <taxon>Bacillati</taxon>
        <taxon>Bacillota</taxon>
        <taxon>Bacilli</taxon>
        <taxon>Bacillales</taxon>
        <taxon>Thermoactinomycetaceae</taxon>
        <taxon>Thermoactinomyces</taxon>
    </lineage>
</organism>
<dbReference type="GO" id="GO:0009116">
    <property type="term" value="P:nucleoside metabolic process"/>
    <property type="evidence" value="ECO:0007669"/>
    <property type="project" value="InterPro"/>
</dbReference>
<protein>
    <submittedName>
        <fullName evidence="2">5'-methylthioadenosine/S-adenosylhomocysteine nucleosidase</fullName>
    </submittedName>
</protein>
<keyword evidence="3" id="KW-1185">Reference proteome</keyword>
<dbReference type="RefSeq" id="WP_181732433.1">
    <property type="nucleotide sequence ID" value="NZ_JACEIR010000007.1"/>
</dbReference>
<reference evidence="2 3" key="1">
    <citation type="submission" date="2020-12" db="EMBL/GenBank/DDBJ databases">
        <title>WGS of Thermoactinomyces spp.</title>
        <authorList>
            <person name="Cheng K."/>
        </authorList>
    </citation>
    <scope>NUCLEOTIDE SEQUENCE [LARGE SCALE GENOMIC DNA]</scope>
    <source>
        <strain evidence="3">CICC 10671\DSM 43846</strain>
    </source>
</reference>
<dbReference type="PANTHER" id="PTHR46832:SF1">
    <property type="entry name" value="5'-METHYLTHIOADENOSINE_S-ADENOSYLHOMOCYSTEINE NUCLEOSIDASE"/>
    <property type="match status" value="1"/>
</dbReference>
<dbReference type="InterPro" id="IPR000845">
    <property type="entry name" value="Nucleoside_phosphorylase_d"/>
</dbReference>
<dbReference type="CDD" id="cd09008">
    <property type="entry name" value="MTAN"/>
    <property type="match status" value="1"/>
</dbReference>
<proteinExistence type="predicted"/>
<dbReference type="InterPro" id="IPR035994">
    <property type="entry name" value="Nucleoside_phosphorylase_sf"/>
</dbReference>
<feature type="domain" description="Nucleoside phosphorylase" evidence="1">
    <location>
        <begin position="47"/>
        <end position="290"/>
    </location>
</feature>
<dbReference type="Proteomes" id="UP000633619">
    <property type="component" value="Unassembled WGS sequence"/>
</dbReference>
<dbReference type="PANTHER" id="PTHR46832">
    <property type="entry name" value="5'-METHYLTHIOADENOSINE/S-ADENOSYLHOMOCYSTEINE NUCLEOSIDASE"/>
    <property type="match status" value="1"/>
</dbReference>
<dbReference type="AlphaFoldDB" id="A0A8I1DGC0"/>
<evidence type="ECO:0000313" key="2">
    <source>
        <dbReference type="EMBL" id="MBH8595696.1"/>
    </source>
</evidence>
<gene>
    <name evidence="2" type="ORF">I8U20_10170</name>
</gene>
<name>A0A8I1DGC0_THEIN</name>